<dbReference type="Pfam" id="PF13489">
    <property type="entry name" value="Methyltransf_23"/>
    <property type="match status" value="1"/>
</dbReference>
<dbReference type="Proteomes" id="UP001201273">
    <property type="component" value="Unassembled WGS sequence"/>
</dbReference>
<evidence type="ECO:0000313" key="3">
    <source>
        <dbReference type="Proteomes" id="UP001201273"/>
    </source>
</evidence>
<sequence>MKKINLPLNPNSPELDQQIRQEGEFLLKSFGSFGFVRNSLFDKTLISYEENYQNDQSSSIFFQQHMHEVYNIIKSARPEGSILFEVGCGKGTFLEIVKQDNYFIYHGVDASYEGSDPNIEKRYLTSKDRFYADIIVLRHTLEHIESPYSFLLLLKNVFNSSALIFIEVPLFDWIEDNKVLFDFTYEHVNYFSKKSLLSLFTNTISHGSFFGGQYQYCLANLNSINDREWCDFHKEDRWKPYFMSQFTSSFKESIKKIKDEDRIWIWGAATKGVLFLKHLSELSPSTFSNIVGVIDSNPSKQNKYTPSTLLMINSPEYFYQNCKHNDTVLVMNPNYLEEITNSIKEGTIHSIYIEKI</sequence>
<dbReference type="InterPro" id="IPR013691">
    <property type="entry name" value="MeTrfase_14"/>
</dbReference>
<dbReference type="GO" id="GO:0008168">
    <property type="term" value="F:methyltransferase activity"/>
    <property type="evidence" value="ECO:0007669"/>
    <property type="project" value="UniProtKB-KW"/>
</dbReference>
<evidence type="ECO:0000259" key="1">
    <source>
        <dbReference type="Pfam" id="PF08484"/>
    </source>
</evidence>
<keyword evidence="2" id="KW-0489">Methyltransferase</keyword>
<dbReference type="Gene3D" id="3.40.50.150">
    <property type="entry name" value="Vaccinia Virus protein VP39"/>
    <property type="match status" value="1"/>
</dbReference>
<dbReference type="RefSeq" id="WP_233053087.1">
    <property type="nucleotide sequence ID" value="NZ_JAIMJA010000011.1"/>
</dbReference>
<gene>
    <name evidence="2" type="ORF">K6Y31_12175</name>
</gene>
<dbReference type="Gene3D" id="3.40.50.720">
    <property type="entry name" value="NAD(P)-binding Rossmann-like Domain"/>
    <property type="match status" value="1"/>
</dbReference>
<evidence type="ECO:0000313" key="2">
    <source>
        <dbReference type="EMBL" id="MCE2595577.1"/>
    </source>
</evidence>
<dbReference type="InterPro" id="IPR029063">
    <property type="entry name" value="SAM-dependent_MTases_sf"/>
</dbReference>
<dbReference type="EMBL" id="JAIMJA010000011">
    <property type="protein sequence ID" value="MCE2595577.1"/>
    <property type="molecule type" value="Genomic_DNA"/>
</dbReference>
<name>A0ABS8WBA3_9GAMM</name>
<protein>
    <submittedName>
        <fullName evidence="2">Methyltransferase domain-containing protein</fullName>
    </submittedName>
</protein>
<dbReference type="Pfam" id="PF08484">
    <property type="entry name" value="Methyltransf_14"/>
    <property type="match status" value="1"/>
</dbReference>
<feature type="domain" description="C-methyltransferase" evidence="1">
    <location>
        <begin position="249"/>
        <end position="344"/>
    </location>
</feature>
<dbReference type="SUPFAM" id="SSF53335">
    <property type="entry name" value="S-adenosyl-L-methionine-dependent methyltransferases"/>
    <property type="match status" value="1"/>
</dbReference>
<comment type="caution">
    <text evidence="2">The sequence shown here is derived from an EMBL/GenBank/DDBJ whole genome shotgun (WGS) entry which is preliminary data.</text>
</comment>
<reference evidence="2 3" key="1">
    <citation type="journal article" date="2022" name="Environ. Microbiol. Rep.">
        <title>Eco-phylogenetic analyses reveal divergent evolution of vitamin B12 metabolism in the marine bacterial family 'Psychromonadaceae'.</title>
        <authorList>
            <person name="Jin X."/>
            <person name="Yang Y."/>
            <person name="Cao H."/>
            <person name="Gao B."/>
            <person name="Zhao Z."/>
        </authorList>
    </citation>
    <scope>NUCLEOTIDE SEQUENCE [LARGE SCALE GENOMIC DNA]</scope>
    <source>
        <strain evidence="2 3">MKS20</strain>
    </source>
</reference>
<dbReference type="GO" id="GO:0032259">
    <property type="term" value="P:methylation"/>
    <property type="evidence" value="ECO:0007669"/>
    <property type="project" value="UniProtKB-KW"/>
</dbReference>
<keyword evidence="2" id="KW-0808">Transferase</keyword>
<organism evidence="2 3">
    <name type="scientific">Motilimonas cestriensis</name>
    <dbReference type="NCBI Taxonomy" id="2742685"/>
    <lineage>
        <taxon>Bacteria</taxon>
        <taxon>Pseudomonadati</taxon>
        <taxon>Pseudomonadota</taxon>
        <taxon>Gammaproteobacteria</taxon>
        <taxon>Alteromonadales</taxon>
        <taxon>Alteromonadales genera incertae sedis</taxon>
        <taxon>Motilimonas</taxon>
    </lineage>
</organism>
<accession>A0ABS8WBA3</accession>
<proteinExistence type="predicted"/>
<keyword evidence="3" id="KW-1185">Reference proteome</keyword>